<proteinExistence type="predicted"/>
<evidence type="ECO:0000256" key="1">
    <source>
        <dbReference type="SAM" id="MobiDB-lite"/>
    </source>
</evidence>
<accession>A0A382IRL1</accession>
<feature type="non-terminal residue" evidence="2">
    <location>
        <position position="67"/>
    </location>
</feature>
<protein>
    <submittedName>
        <fullName evidence="2">Uncharacterized protein</fullName>
    </submittedName>
</protein>
<sequence length="67" mass="7469">MKILVELNWMPSGIGKQGTLYHYCAIQLYTYTGRKAILFVDQTTRITKSGAPAGTRTPNPQVRSLVL</sequence>
<feature type="compositionally biased region" description="Polar residues" evidence="1">
    <location>
        <begin position="56"/>
        <end position="67"/>
    </location>
</feature>
<gene>
    <name evidence="2" type="ORF">METZ01_LOCUS255174</name>
</gene>
<dbReference type="EMBL" id="UINC01069160">
    <property type="protein sequence ID" value="SVC02320.1"/>
    <property type="molecule type" value="Genomic_DNA"/>
</dbReference>
<reference evidence="2" key="1">
    <citation type="submission" date="2018-05" db="EMBL/GenBank/DDBJ databases">
        <authorList>
            <person name="Lanie J.A."/>
            <person name="Ng W.-L."/>
            <person name="Kazmierczak K.M."/>
            <person name="Andrzejewski T.M."/>
            <person name="Davidsen T.M."/>
            <person name="Wayne K.J."/>
            <person name="Tettelin H."/>
            <person name="Glass J.I."/>
            <person name="Rusch D."/>
            <person name="Podicherti R."/>
            <person name="Tsui H.-C.T."/>
            <person name="Winkler M.E."/>
        </authorList>
    </citation>
    <scope>NUCLEOTIDE SEQUENCE</scope>
</reference>
<evidence type="ECO:0000313" key="2">
    <source>
        <dbReference type="EMBL" id="SVC02320.1"/>
    </source>
</evidence>
<name>A0A382IRL1_9ZZZZ</name>
<feature type="region of interest" description="Disordered" evidence="1">
    <location>
        <begin position="48"/>
        <end position="67"/>
    </location>
</feature>
<dbReference type="AlphaFoldDB" id="A0A382IRL1"/>
<organism evidence="2">
    <name type="scientific">marine metagenome</name>
    <dbReference type="NCBI Taxonomy" id="408172"/>
    <lineage>
        <taxon>unclassified sequences</taxon>
        <taxon>metagenomes</taxon>
        <taxon>ecological metagenomes</taxon>
    </lineage>
</organism>